<dbReference type="InterPro" id="IPR006626">
    <property type="entry name" value="PbH1"/>
</dbReference>
<dbReference type="SUPFAM" id="SSF49899">
    <property type="entry name" value="Concanavalin A-like lectins/glucanases"/>
    <property type="match status" value="1"/>
</dbReference>
<feature type="domain" description="DUF11" evidence="1">
    <location>
        <begin position="1765"/>
        <end position="1874"/>
    </location>
</feature>
<dbReference type="InterPro" id="IPR047589">
    <property type="entry name" value="DUF11_rpt"/>
</dbReference>
<feature type="domain" description="DUF11" evidence="1">
    <location>
        <begin position="3867"/>
        <end position="3985"/>
    </location>
</feature>
<feature type="domain" description="DUF11" evidence="1">
    <location>
        <begin position="4128"/>
        <end position="4248"/>
    </location>
</feature>
<feature type="domain" description="DUF11" evidence="1">
    <location>
        <begin position="5429"/>
        <end position="5535"/>
    </location>
</feature>
<feature type="domain" description="DUF11" evidence="1">
    <location>
        <begin position="3088"/>
        <end position="3200"/>
    </location>
</feature>
<feature type="domain" description="DUF11" evidence="1">
    <location>
        <begin position="3477"/>
        <end position="3583"/>
    </location>
</feature>
<feature type="domain" description="DUF11" evidence="1">
    <location>
        <begin position="2687"/>
        <end position="2803"/>
    </location>
</feature>
<feature type="domain" description="DUF11" evidence="1">
    <location>
        <begin position="4921"/>
        <end position="4998"/>
    </location>
</feature>
<accession>A0ABR6EVL1</accession>
<dbReference type="RefSeq" id="WP_182956727.1">
    <property type="nucleotide sequence ID" value="NZ_WNXC01000003.1"/>
</dbReference>
<dbReference type="EMBL" id="WNXC01000003">
    <property type="protein sequence ID" value="MBB2149313.1"/>
    <property type="molecule type" value="Genomic_DNA"/>
</dbReference>
<dbReference type="NCBIfam" id="TIGR01451">
    <property type="entry name" value="B_ant_repeat"/>
    <property type="match status" value="35"/>
</dbReference>
<feature type="domain" description="DUF11" evidence="1">
    <location>
        <begin position="3736"/>
        <end position="3841"/>
    </location>
</feature>
<feature type="domain" description="DUF11" evidence="1">
    <location>
        <begin position="4385"/>
        <end position="4507"/>
    </location>
</feature>
<evidence type="ECO:0000313" key="2">
    <source>
        <dbReference type="EMBL" id="MBB2149313.1"/>
    </source>
</evidence>
<evidence type="ECO:0000259" key="1">
    <source>
        <dbReference type="Pfam" id="PF01345"/>
    </source>
</evidence>
<dbReference type="Proteomes" id="UP000636110">
    <property type="component" value="Unassembled WGS sequence"/>
</dbReference>
<feature type="domain" description="DUF11" evidence="1">
    <location>
        <begin position="3346"/>
        <end position="3455"/>
    </location>
</feature>
<comment type="caution">
    <text evidence="2">The sequence shown here is derived from an EMBL/GenBank/DDBJ whole genome shotgun (WGS) entry which is preliminary data.</text>
</comment>
<gene>
    <name evidence="2" type="ORF">GM920_10385</name>
</gene>
<dbReference type="PANTHER" id="PTHR34819">
    <property type="entry name" value="LARGE CYSTEINE-RICH PERIPLASMIC PROTEIN OMCB"/>
    <property type="match status" value="1"/>
</dbReference>
<feature type="domain" description="DUF11" evidence="1">
    <location>
        <begin position="1894"/>
        <end position="2014"/>
    </location>
</feature>
<keyword evidence="3" id="KW-1185">Reference proteome</keyword>
<feature type="domain" description="DUF11" evidence="1">
    <location>
        <begin position="2961"/>
        <end position="3078"/>
    </location>
</feature>
<feature type="domain" description="DUF11" evidence="1">
    <location>
        <begin position="2819"/>
        <end position="2945"/>
    </location>
</feature>
<feature type="domain" description="DUF11" evidence="1">
    <location>
        <begin position="1245"/>
        <end position="1363"/>
    </location>
</feature>
<feature type="domain" description="DUF11" evidence="1">
    <location>
        <begin position="2023"/>
        <end position="2146"/>
    </location>
</feature>
<sequence>MSRLLPQPGVLMTSKNSSSNFYNETFFYLLDQLNLIFSRLADAKGFKPKVCSYLTCFFFFAMLIPSAKAQFTITENFKGSSTGNITIGGSAKLTSGKEDPVNNGWLRLTPDSTNKIGYGYVNQSFPSTLGVLVDFEYTDWRRIVVGLGPADGFSVFLYDATKPNSIGGKGGSLGYAPISTGGANDHAGVVGGYLGIGLDEYGNFSNPGEGRTGGASTNTGTLWPDRISMRGAEAENYKYLTSASVSGGVDYPTAVTSRPDPTVFYRRVQIEIIPIVGGVNNGKYQVTVKMKTTLTGSFTTVLGPYVMATLPPANLKLGFAGSTGGSVNNHEVRNVIITTPGGVRVDKAVDKSSALAGQDLTYTVNVTNSTNAGIAGLKLADTLRNSNNVLLTPADFTINSITFSNNGNSGNTAPGYTNGTTVAGGTNPFNATLNMAANTTSSFTIRGTINNNYSNSILKNSVGVDPSATGITDTDLTNNYYSVSTNVLRQNVDLAISGTVDNTCYLPSGNTFNYLVTNQGATSTVGLITVRYAPPAGFTVIGTPSGTGWTVTLASGVYNFTRTLSDPLASGFAYPPIIIKAVGPATGGPWVNQAAVFYALDADATNNLANVLTYAIPAAPNTTASTVNYCLGATATPLTATGTNLKWYTVPVGGMGSTIAPTPSTTTAGTTSYYVTSSNGTCEGPMTTINVVVQPLITGNTITANQTICSGLSPASIQGAVPSGGSGVYTYSWEQSVNGGNWTVATGTNDQANYTPPGLTTTTSYRRNVTGGACLNTSNVVTITVQPVITSNTIVPPANLALCGTGDPGLMTGSTALGGNGTPAYQWQSSTDNITYTNIVAATAANYDPVDITVSTWYRRLATSGACTVANASNPIKFTVNPVLTAGTIGNAQAFCSTGTPATLNQLTPATGGDQIYAYQWQSSTTSATTGFADIAGATQISYSASSPITQTTYYRRTVISAASGCGPVNTSAIAVTVTPAISGNALTVPVVSVFCGPTDPGVITGSTPSGGNGTFIYKWEKSTDSGITWAVVGGNTVNLTPGLVSQMTLFRRTVSSGSCTSVSVPVIIYIDLAPTPSNAGANQQQCAVDLFRLNGNVPVLGTGVWAVVSGQAVIDDVTLPNSTVNIGKGKTATLSWTISAGACPSSVSYVTLTNFDNPTTANAGPDITQYNSGAFTMNANGPTSGTGVWTVKAGSTATIATPTAANTLVTIAPGTSATLIWTVSNGTCNPSSDEVLINYTRLADIKVTKSVVTPGPFVSGQPIVYRIVATNNGPSDATGLKLLDNVPADISVLAISANAMGTAAVTQNTSAGNAVNVTGNIAFGAGNSITVDVNGTVAANYSGNLVNTATVTSPIIPDPDGATSTVTSPVDRKPVLVIEKDGPANVIAGDAIAYKIIIKNTSTSDAIGTAIKDLIPAQINNVNWTLSKTGSATFTGNASNTGNNISFAATIPAGLTNTVVINVTGTVLPSATGSFSNTATATPVEAVSPVNSNTVLTTVSSKSGLVMLKNGPTNAQAGNPITYTLKITNNGLSDALNASITDVIPANINTVTWNATVQGTATIIGPNDGGGNNSISLKGNIPTGAANAILVTINGIVDPSFSGTLSNTAIATPSETGGVASSSTVTTQVSRTPILTITKIGAATLVAGQQVTYVVTVTNTSTADAKALVITDAVPAELSNVVWSTSTQGTASVIGTGNGTSNAISVTGNLPAGAANKIVINISGTLSAGFSGSLANTATATPAEPGTLVKSATSTGQAVRQPALSILKTGPATITAGNQITYTITVANSGVSDAVDLVIADIVPSSIKNVTWTTAIGGAAVIDLGATGIGNNLSVTGDIPAGAANKITLTVRGTVDPSFNGSIVNTATATPTENAATPVSSSVTTTATRTPELSITKTGPAALVAGQNITYTITVNNFSTSDAKALVIADQVPATIAGVSWSAVTGGTALINGTVTGSGNAISLNADLPAGAGNTITLTVKGIVASSFSGTLSNTATATPAEPGTVAKSATSTSTISRIPVLAIQKTGPATISAGQQINYTLTIGNGGTSDATNATITDAIPAGITNVSWTATADAGGTATIIGTASGSTNALSFNANIPAGLANIIRVNIQGNVSSAATGSLVNTATVTPAEAGANPSTSTVTTTLKSVPGITLSKSGPSQIAAGQMVTYMLIAGNTGPSDATNLNITDAIPTPLTNVSWTAVSEGTAAVTTGATGTGSSVTVIGNIAAGTGNRILVTITGLVPANTTATTFANVAKASPTEDGIPPVNSNTITTTINKQVTIAAVKSATAVLSAGENITYTLEVKNTGPSDAQNLLISDQLPAGITNVNWTTNANGAASIVSGGTGTGNSLSLRANIPAGIANVILVTVTGKVDPDFTGTQLVNTFSVDPLEPGNPTVNSNTTTTLINKTADLQISKTGPATAVAGRTINYTITVNNAGPSNTANASIVDPIPAAITGVTWIATAQNGAVISSPVSGNTNSINVLAAIPANSGTVTINVSGTIDPAYAGSILTNIATATPEAGVSDPTPATSTVVTAISRSANVRIVKSGPANITAGEDITYTLRIVNDGPSFAQAVQVRDLFAANAAVTNVSWTAVASTGAALNGGSVNNTLNGTGNITFNADIPSKTGVVDVTIKGIVSPGATEPFVNTATALFPNGSSIIDPDLGSNTSSVTTAILVETNLAVSKSGPSKINIGDPITYTIEVKNNGLSNITDASITDVVPNSVAVSSWTAVASNGASIEGLQNGTASGTGNAVITYGDIPSTVGGDPPSKITVTIQGIVKTTAASSFTNTVSVEANGIKESAVVTALNESTDIYIEKNGPQSILAGSPISYQIKVGNDGPVNVAGLGISDVIPAVIQNVTWSATAFGTAAITGASSGSTNNIQTTASIDADPANYILINVQGTVDPATNVATINNIANVTLPAGVSDFNLTNNTSTASTVVASKSGLSVRKMGPADAISGSEITYTIIVANAGPSNAVGTVITDAVPANVKNVSWTSSQIGTANITAGATGTAGANNLVSLTANIPAGAGNEVAIVVKGTIDPGFSGTLLNNAVATPAEAGNPPVTSQNVTTTVINKSAVSIVKTGPSSVAAGTTVQYQLLLSNAGPSNAVGLIVSDQIPAGLTNVRWTTATTTGAVVTAGATGNVNPVSLTANFLAGSGNLVVTILADVPANSQLSSISNTASVAPAVPDVNNPPVISNEVTTGIVKDVTLSLTKSGPPTLNAGENITYTLAIKNTGPSNSTATRLTDAVPADIKNVSWTSTVTGGTLITSGATGSGNNIDLTADIPLNGTILLNVKGTVDPLFAGTLTNTALLSPQEPGEQPVNAEAVTVVSKLTNLQISKSATANAIAGQVMTYQIKVTNTGPSTALNALITDAIPVQLQSVSWTATTLGAAVVTEGAQGTGNSLRVKANIPAGQQNEVVIEVTGTILASYAGTLSNIATVTPADPGNPAVVTPPVETIVTKQPEINLSKTGSATVTAGGQISYNIEANNTGLSDATNLVISDSIDPNIKNVSWTSSTSAGGSINSGGQGTGNALVLNGNIPAGAANKITITITGTVDPAYAGTLSNTATASPAEPGIPAVVTPAVVTTVNQVPVIVVNKTGPASATAGGTITYVVEVINTGLSNAKNLNITDQIDPAITGLSWTASTAGISTINGASSGTGNVVLNANIPAGANNKISISITGTINPAAQGKVVNMAIATPSEPGITPVNSNPVETNIDQKPIVVITKTGQPTATAGGTVTYLITAVNNGLSNASGVTIVDDVPTQLRNVSWTSVSGGTASILSGGTGSGNFIALTANIPAGNANNKITITLTGTVDPAFSGTLNNEASIAVPLINFPNVITPPVETVVDAKPGITLTKTGPAATISGSEMVYTIIAGNTGLSNATALSITDAVPVLLSNVSWTSVASGAAVINTGGSGTGNALILNGDIPTGASNLITITVKGTVDPAYQGNLTNTAVATPSEPGTVPVNASTTSIISKTPVLAIAKNGPGTIAAGQEIIYTLSISNTGKANADNATITDAIPANITGVSWQAVANGAASVVSGATGNTNNLAINANVPAGAGNTILVTIKGTVSPSATAALVNKATITPSEPGTVPASSTVTTNMTSISSVSLIKTGPSQISAGQSVTYTLLAGNNGPSDARSLQIADAVPAGLTGVTWSVATQGTAAVTTGATGTGNQVQVTGDIPAGAANQILVTITGKVPASAAVGTLTNVAIATPSEPGNPSVNSNTVTTTVDHTVNIRAVKSAVATIAAGESINYTLQVYNDGPGDAVNLALKDVVPAGINNVSWTTSVTGTASVVSNGTGSGSTVNPSVNIAAGSGNSVTVSVKGVVDPGFTGPFLKNSFTATPAEPGNPPITSEEVTTGLLRTADLQILKTGPSAVVAGSEITYTINVTNVGPSNTTAANIVDNVPAGFTVLNWTAIGQNGAVISGPATGTGNVNVTAAIPAANGNVQILLNGKINADYTGTILINTATAMPGAGVTDPSPASSTVSTAISRVANVRISKSGPADIAVGEMMSYNLRIVNDGPSDAIGVLIQDVIPPNLEAGSTWTSTLQGGATLSQATGTGDINLTGNIPSGTGSIEIKILGKVKASNLDKTVFTNTATAYFPVGSLITDPELSSNTSTVPTIINNDPVLKVSKSGPATVNIGDPISYAIVIRNGGAGDIVNAMIADPVPNDVAVSSWTAAVSGGAILKGAVSGTTNAIATSADIPADADPNTAVVITVNGIVKSTANAMFTNTVTVTANGERKSSVVTAVNQSTDVKIEKTGPQAVISGSAITYTIKVTNQGPRDVAGLIIRDQIPLEIGGINWTAQANGIAVINGASSGTNNSVLLNADVPIGAGNYVLITLNGTVKASVPSGNISNIATVTLPVSISDFNLSNNTSEVKTVISSVSGLTISKAGPQDGVSGSAITYTIKVRNNGLSNASQAQIMDMVPANVKAVNWTALATGNALINSGAAGTGNTVGVNADIPAGVNNEVTITINGIIDAGFSGVLLNSAVVTPSEAGNPAVTSSAVTTNVLNKSALKIVKSGPNSIEAGKTVNYTLTISNNGPGNAVNAEITDLIPAQLTNIHWTTNVSGAALIKSGATGQGNTLLMIADLPAVNGIITVNITGLVPGNTTAGNISNTATIKPSEPGNPVVNSNTVTTAIVNNASLSLAKSGPGTLNSGEAISYTLTIKNDGPSDAIGVKVSDVLDAAVTNVSWTTTLTGGATISAGATGNVNTLVLTANVPANGSILVNIIGKVSPTYAGTLINKASLTPEDPGKAVINAQVSTTVTSLSALRITKTGASTVTAGGMMTYQINVVNHGPGTAQNAVISDLVPAQLSGVTWTAVANGAATISNGTTGTGNNLSVTATIPAGTADGITINLSGKVDAANFSTLSNTATVTPTEPGNLPVVTPPVTTVTVAKPSITITKTGPATISAGSNITYVIEVGNTGLSNAKGTLITDNVPAEITNVKWTTNTAGTAAVTTGATGTGNVLAVTGDIASGAANKITITVTGTVNGGFAGTLSNIATAKPAEPGIPAVVTPPVATVVSKIPTVTVNKTGPSQLKSGDAITYVIEVSNPSLSNADNLTVTDLVSSDIQNVKWTAEALGTAKIISGGTGTGSRINLISDLPAGTANKIVLTITGTVSKSFTGKLENTARALSTTGTAEVSSNTVTTTVENADFIIPNVITPNGDGSNDTFKIKGLENYPGTQVTIFNRWGNEVYRSDNYNNDWDGSQLNEGTYYYLILRREKSGPTTTFKGWLFIKR</sequence>
<organism evidence="2 3">
    <name type="scientific">Pedobacter gandavensis</name>
    <dbReference type="NCBI Taxonomy" id="2679963"/>
    <lineage>
        <taxon>Bacteria</taxon>
        <taxon>Pseudomonadati</taxon>
        <taxon>Bacteroidota</taxon>
        <taxon>Sphingobacteriia</taxon>
        <taxon>Sphingobacteriales</taxon>
        <taxon>Sphingobacteriaceae</taxon>
        <taxon>Pedobacter</taxon>
    </lineage>
</organism>
<dbReference type="Pfam" id="PF13585">
    <property type="entry name" value="CHU_C"/>
    <property type="match status" value="1"/>
</dbReference>
<feature type="domain" description="DUF11" evidence="1">
    <location>
        <begin position="2550"/>
        <end position="2678"/>
    </location>
</feature>
<dbReference type="InterPro" id="IPR013320">
    <property type="entry name" value="ConA-like_dom_sf"/>
</dbReference>
<feature type="domain" description="DUF11" evidence="1">
    <location>
        <begin position="4777"/>
        <end position="4903"/>
    </location>
</feature>
<reference evidence="2 3" key="1">
    <citation type="submission" date="2019-11" db="EMBL/GenBank/DDBJ databases">
        <title>Description of Pedobacter sp. LMG 31462T.</title>
        <authorList>
            <person name="Carlier A."/>
            <person name="Qi S."/>
            <person name="Vandamme P."/>
        </authorList>
    </citation>
    <scope>NUCLEOTIDE SEQUENCE [LARGE SCALE GENOMIC DNA]</scope>
    <source>
        <strain evidence="2 3">LMG 31462</strain>
    </source>
</reference>
<dbReference type="PANTHER" id="PTHR34819:SF3">
    <property type="entry name" value="CELL SURFACE PROTEIN"/>
    <property type="match status" value="1"/>
</dbReference>
<dbReference type="InterPro" id="IPR026341">
    <property type="entry name" value="T9SS_type_B"/>
</dbReference>
<feature type="domain" description="DUF11" evidence="1">
    <location>
        <begin position="2292"/>
        <end position="2402"/>
    </location>
</feature>
<feature type="domain" description="DUF11" evidence="1">
    <location>
        <begin position="3995"/>
        <end position="4109"/>
    </location>
</feature>
<feature type="domain" description="DUF11" evidence="1">
    <location>
        <begin position="4519"/>
        <end position="4641"/>
    </location>
</feature>
<feature type="domain" description="DUF11" evidence="1">
    <location>
        <begin position="5179"/>
        <end position="5279"/>
    </location>
</feature>
<dbReference type="Pfam" id="PF01345">
    <property type="entry name" value="DUF11"/>
    <property type="match status" value="29"/>
</dbReference>
<feature type="domain" description="DUF11" evidence="1">
    <location>
        <begin position="5043"/>
        <end position="5164"/>
    </location>
</feature>
<evidence type="ECO:0000313" key="3">
    <source>
        <dbReference type="Proteomes" id="UP000636110"/>
    </source>
</evidence>
<dbReference type="InterPro" id="IPR001434">
    <property type="entry name" value="OmcB-like_DUF11"/>
</dbReference>
<dbReference type="NCBIfam" id="TIGR04131">
    <property type="entry name" value="Bac_Flav_CTERM"/>
    <property type="match status" value="1"/>
</dbReference>
<feature type="domain" description="DUF11" evidence="1">
    <location>
        <begin position="4262"/>
        <end position="4342"/>
    </location>
</feature>
<protein>
    <submittedName>
        <fullName evidence="2">DUF11 domain-containing protein</fullName>
    </submittedName>
</protein>
<feature type="domain" description="DUF11" evidence="1">
    <location>
        <begin position="3219"/>
        <end position="3333"/>
    </location>
</feature>
<dbReference type="SMART" id="SM00710">
    <property type="entry name" value="PbH1"/>
    <property type="match status" value="7"/>
</dbReference>
<feature type="domain" description="DUF11" evidence="1">
    <location>
        <begin position="2161"/>
        <end position="2275"/>
    </location>
</feature>
<name>A0ABR6EVL1_9SPHI</name>
<feature type="domain" description="DUF11" evidence="1">
    <location>
        <begin position="1638"/>
        <end position="1744"/>
    </location>
</feature>
<feature type="domain" description="DUF11" evidence="1">
    <location>
        <begin position="5299"/>
        <end position="5407"/>
    </location>
</feature>
<feature type="domain" description="DUF11" evidence="1">
    <location>
        <begin position="2415"/>
        <end position="2533"/>
    </location>
</feature>
<dbReference type="InterPro" id="IPR051172">
    <property type="entry name" value="Chlamydia_OmcB"/>
</dbReference>
<proteinExistence type="predicted"/>